<protein>
    <submittedName>
        <fullName evidence="1">Uncharacterized protein</fullName>
    </submittedName>
</protein>
<keyword evidence="2" id="KW-1185">Reference proteome</keyword>
<dbReference type="EMBL" id="FOJG01000002">
    <property type="protein sequence ID" value="SEW52506.1"/>
    <property type="molecule type" value="Genomic_DNA"/>
</dbReference>
<sequence length="38" mass="4448">MGWEKEEILALDKYSKNNVLLNYDKDALRRVGGRLLPE</sequence>
<dbReference type="STRING" id="29529.SAMN04488122_4885"/>
<evidence type="ECO:0000313" key="1">
    <source>
        <dbReference type="EMBL" id="SEW52506.1"/>
    </source>
</evidence>
<name>A0A1I0S8N3_9BACT</name>
<evidence type="ECO:0000313" key="2">
    <source>
        <dbReference type="Proteomes" id="UP000199310"/>
    </source>
</evidence>
<dbReference type="Proteomes" id="UP000199310">
    <property type="component" value="Unassembled WGS sequence"/>
</dbReference>
<gene>
    <name evidence="1" type="ORF">SAMN04488122_4885</name>
</gene>
<proteinExistence type="predicted"/>
<reference evidence="2" key="1">
    <citation type="submission" date="2016-10" db="EMBL/GenBank/DDBJ databases">
        <authorList>
            <person name="Varghese N."/>
            <person name="Submissions S."/>
        </authorList>
    </citation>
    <scope>NUCLEOTIDE SEQUENCE [LARGE SCALE GENOMIC DNA]</scope>
    <source>
        <strain evidence="2">DSM 3695</strain>
    </source>
</reference>
<accession>A0A1I0S8N3</accession>
<organism evidence="1 2">
    <name type="scientific">Chitinophaga arvensicola</name>
    <dbReference type="NCBI Taxonomy" id="29529"/>
    <lineage>
        <taxon>Bacteria</taxon>
        <taxon>Pseudomonadati</taxon>
        <taxon>Bacteroidota</taxon>
        <taxon>Chitinophagia</taxon>
        <taxon>Chitinophagales</taxon>
        <taxon>Chitinophagaceae</taxon>
        <taxon>Chitinophaga</taxon>
    </lineage>
</organism>
<dbReference type="AlphaFoldDB" id="A0A1I0S8N3"/>